<keyword evidence="4" id="KW-1185">Reference proteome</keyword>
<keyword evidence="2" id="KW-0732">Signal</keyword>
<feature type="chain" id="PRO_5043742347" evidence="2">
    <location>
        <begin position="27"/>
        <end position="406"/>
    </location>
</feature>
<feature type="compositionally biased region" description="Polar residues" evidence="1">
    <location>
        <begin position="186"/>
        <end position="203"/>
    </location>
</feature>
<comment type="caution">
    <text evidence="3">The sequence shown here is derived from an EMBL/GenBank/DDBJ whole genome shotgun (WGS) entry which is preliminary data.</text>
</comment>
<dbReference type="Proteomes" id="UP000827092">
    <property type="component" value="Unassembled WGS sequence"/>
</dbReference>
<dbReference type="EMBL" id="JAFNEN010000030">
    <property type="protein sequence ID" value="KAG8199218.1"/>
    <property type="molecule type" value="Genomic_DNA"/>
</dbReference>
<name>A0AAV6VTV1_9ARAC</name>
<feature type="signal peptide" evidence="2">
    <location>
        <begin position="1"/>
        <end position="26"/>
    </location>
</feature>
<gene>
    <name evidence="3" type="ORF">JTE90_016037</name>
</gene>
<feature type="compositionally biased region" description="Basic and acidic residues" evidence="1">
    <location>
        <begin position="63"/>
        <end position="74"/>
    </location>
</feature>
<proteinExistence type="predicted"/>
<feature type="region of interest" description="Disordered" evidence="1">
    <location>
        <begin position="51"/>
        <end position="110"/>
    </location>
</feature>
<dbReference type="AlphaFoldDB" id="A0AAV6VTV1"/>
<feature type="region of interest" description="Disordered" evidence="1">
    <location>
        <begin position="133"/>
        <end position="203"/>
    </location>
</feature>
<evidence type="ECO:0000313" key="3">
    <source>
        <dbReference type="EMBL" id="KAG8199218.1"/>
    </source>
</evidence>
<evidence type="ECO:0000256" key="1">
    <source>
        <dbReference type="SAM" id="MobiDB-lite"/>
    </source>
</evidence>
<evidence type="ECO:0000313" key="4">
    <source>
        <dbReference type="Proteomes" id="UP000827092"/>
    </source>
</evidence>
<sequence>MFVLTKRNLHRWVCFCFFLMLHIANGERSHDHRPISNYDYYKPLHSPERGRFSYSEDDDSPEEGGRNWLKKDNYETEIDDDDYDKPVYGYNVKEQRDSRPKDSNSDPIFNDNKQGYFSDWTYSKLNGWQARGKATPLSSQNERDSPYKLTLDSPKEKETDYQSTVTYSGNGKHPNQAIWNTDEGSRSANSSYNYKSENTPRRPNNVQLDVRVHKERPVSYSKQYEDSPILNKPKYKSHVDVEEEAERAIRNVEVRNKYLGKNERYPEDPISDQVDSGEKVDFIKEIRKQIHAPKIIPDFTSRFNHGGHSYGMAYTPKKDMSYLTDSSRKSKFLQEHEKKLEEMQKKHRESFDKFMGKPLLEGRRKFGGFRNQALGEIRGKFGYDSKYHLEPEYPAEAEQSPVFIKV</sequence>
<accession>A0AAV6VTV1</accession>
<feature type="compositionally biased region" description="Basic and acidic residues" evidence="1">
    <location>
        <begin position="93"/>
        <end position="104"/>
    </location>
</feature>
<organism evidence="3 4">
    <name type="scientific">Oedothorax gibbosus</name>
    <dbReference type="NCBI Taxonomy" id="931172"/>
    <lineage>
        <taxon>Eukaryota</taxon>
        <taxon>Metazoa</taxon>
        <taxon>Ecdysozoa</taxon>
        <taxon>Arthropoda</taxon>
        <taxon>Chelicerata</taxon>
        <taxon>Arachnida</taxon>
        <taxon>Araneae</taxon>
        <taxon>Araneomorphae</taxon>
        <taxon>Entelegynae</taxon>
        <taxon>Araneoidea</taxon>
        <taxon>Linyphiidae</taxon>
        <taxon>Erigoninae</taxon>
        <taxon>Oedothorax</taxon>
    </lineage>
</organism>
<protein>
    <submittedName>
        <fullName evidence="3">Uncharacterized protein</fullName>
    </submittedName>
</protein>
<evidence type="ECO:0000256" key="2">
    <source>
        <dbReference type="SAM" id="SignalP"/>
    </source>
</evidence>
<reference evidence="3 4" key="1">
    <citation type="journal article" date="2022" name="Nat. Ecol. Evol.">
        <title>A masculinizing supergene underlies an exaggerated male reproductive morph in a spider.</title>
        <authorList>
            <person name="Hendrickx F."/>
            <person name="De Corte Z."/>
            <person name="Sonet G."/>
            <person name="Van Belleghem S.M."/>
            <person name="Kostlbacher S."/>
            <person name="Vangestel C."/>
        </authorList>
    </citation>
    <scope>NUCLEOTIDE SEQUENCE [LARGE SCALE GENOMIC DNA]</scope>
    <source>
        <strain evidence="3">W744_W776</strain>
    </source>
</reference>